<reference evidence="7 8" key="1">
    <citation type="journal article" date="2019" name="Int. J. Syst. Evol. Microbiol.">
        <title>The Global Catalogue of Microorganisms (GCM) 10K type strain sequencing project: providing services to taxonomists for standard genome sequencing and annotation.</title>
        <authorList>
            <consortium name="The Broad Institute Genomics Platform"/>
            <consortium name="The Broad Institute Genome Sequencing Center for Infectious Disease"/>
            <person name="Wu L."/>
            <person name="Ma J."/>
        </authorList>
    </citation>
    <scope>NUCLEOTIDE SEQUENCE [LARGE SCALE GENOMIC DNA]</scope>
    <source>
        <strain evidence="7 8">JCM 16328</strain>
    </source>
</reference>
<feature type="domain" description="HTH tetR-type" evidence="6">
    <location>
        <begin position="1"/>
        <end position="61"/>
    </location>
</feature>
<dbReference type="Proteomes" id="UP001500420">
    <property type="component" value="Unassembled WGS sequence"/>
</dbReference>
<dbReference type="Pfam" id="PF13977">
    <property type="entry name" value="TetR_C_6"/>
    <property type="match status" value="1"/>
</dbReference>
<gene>
    <name evidence="7" type="ORF">GCM10009020_11570</name>
</gene>
<dbReference type="GO" id="GO:0000976">
    <property type="term" value="F:transcription cis-regulatory region binding"/>
    <property type="evidence" value="ECO:0007669"/>
    <property type="project" value="TreeGrafter"/>
</dbReference>
<organism evidence="7 8">
    <name type="scientific">Natronoarchaeum mannanilyticum</name>
    <dbReference type="NCBI Taxonomy" id="926360"/>
    <lineage>
        <taxon>Archaea</taxon>
        <taxon>Methanobacteriati</taxon>
        <taxon>Methanobacteriota</taxon>
        <taxon>Stenosarchaea group</taxon>
        <taxon>Halobacteria</taxon>
        <taxon>Halobacteriales</taxon>
        <taxon>Natronoarchaeaceae</taxon>
    </lineage>
</organism>
<dbReference type="InterPro" id="IPR036271">
    <property type="entry name" value="Tet_transcr_reg_TetR-rel_C_sf"/>
</dbReference>
<evidence type="ECO:0000256" key="5">
    <source>
        <dbReference type="PROSITE-ProRule" id="PRU00335"/>
    </source>
</evidence>
<evidence type="ECO:0000313" key="8">
    <source>
        <dbReference type="Proteomes" id="UP001500420"/>
    </source>
</evidence>
<dbReference type="AlphaFoldDB" id="A0AAV3T715"/>
<evidence type="ECO:0000256" key="1">
    <source>
        <dbReference type="ARBA" id="ARBA00022491"/>
    </source>
</evidence>
<dbReference type="InterPro" id="IPR009057">
    <property type="entry name" value="Homeodomain-like_sf"/>
</dbReference>
<dbReference type="Gene3D" id="1.10.357.10">
    <property type="entry name" value="Tetracycline Repressor, domain 2"/>
    <property type="match status" value="1"/>
</dbReference>
<name>A0AAV3T715_9EURY</name>
<keyword evidence="3 5" id="KW-0238">DNA-binding</keyword>
<dbReference type="EMBL" id="BAAADV010000001">
    <property type="protein sequence ID" value="GAA0667632.1"/>
    <property type="molecule type" value="Genomic_DNA"/>
</dbReference>
<accession>A0AAV3T715</accession>
<dbReference type="SUPFAM" id="SSF46689">
    <property type="entry name" value="Homeodomain-like"/>
    <property type="match status" value="1"/>
</dbReference>
<proteinExistence type="predicted"/>
<dbReference type="InterPro" id="IPR050109">
    <property type="entry name" value="HTH-type_TetR-like_transc_reg"/>
</dbReference>
<feature type="DNA-binding region" description="H-T-H motif" evidence="5">
    <location>
        <begin position="24"/>
        <end position="43"/>
    </location>
</feature>
<dbReference type="SUPFAM" id="SSF48498">
    <property type="entry name" value="Tetracyclin repressor-like, C-terminal domain"/>
    <property type="match status" value="1"/>
</dbReference>
<dbReference type="GO" id="GO:0003700">
    <property type="term" value="F:DNA-binding transcription factor activity"/>
    <property type="evidence" value="ECO:0007669"/>
    <property type="project" value="TreeGrafter"/>
</dbReference>
<keyword evidence="4" id="KW-0804">Transcription</keyword>
<evidence type="ECO:0000256" key="4">
    <source>
        <dbReference type="ARBA" id="ARBA00023163"/>
    </source>
</evidence>
<dbReference type="PROSITE" id="PS50977">
    <property type="entry name" value="HTH_TETR_2"/>
    <property type="match status" value="1"/>
</dbReference>
<sequence>MTTGDEIVDATFTALYEHGYADLTMAAIGEEFDKSTSLIHYHFDSKEDLLATCLETILDDFLDDLEDDPDADPADRLLRLAELVVGGTGDNGVDEFHTALLELRAQAPYDEALREQLARNDAVWREHIADIVRDGIEQGRFREVDPEHFAALFRSAIEGAQSHNVILGEDAPCEEAIAGIEELLIRELLVEDERTGDAAA</sequence>
<protein>
    <submittedName>
        <fullName evidence="7">TetR family transcriptional regulator C-terminal domain-containing protein</fullName>
    </submittedName>
</protein>
<evidence type="ECO:0000259" key="6">
    <source>
        <dbReference type="PROSITE" id="PS50977"/>
    </source>
</evidence>
<dbReference type="Pfam" id="PF00440">
    <property type="entry name" value="TetR_N"/>
    <property type="match status" value="1"/>
</dbReference>
<keyword evidence="2" id="KW-0805">Transcription regulation</keyword>
<evidence type="ECO:0000313" key="7">
    <source>
        <dbReference type="EMBL" id="GAA0667632.1"/>
    </source>
</evidence>
<dbReference type="InterPro" id="IPR001647">
    <property type="entry name" value="HTH_TetR"/>
</dbReference>
<dbReference type="InterPro" id="IPR039538">
    <property type="entry name" value="BetI_C"/>
</dbReference>
<dbReference type="PANTHER" id="PTHR30055">
    <property type="entry name" value="HTH-TYPE TRANSCRIPTIONAL REGULATOR RUTR"/>
    <property type="match status" value="1"/>
</dbReference>
<evidence type="ECO:0000256" key="3">
    <source>
        <dbReference type="ARBA" id="ARBA00023125"/>
    </source>
</evidence>
<keyword evidence="1" id="KW-0678">Repressor</keyword>
<comment type="caution">
    <text evidence="7">The sequence shown here is derived from an EMBL/GenBank/DDBJ whole genome shotgun (WGS) entry which is preliminary data.</text>
</comment>
<keyword evidence="8" id="KW-1185">Reference proteome</keyword>
<dbReference type="PANTHER" id="PTHR30055:SF234">
    <property type="entry name" value="HTH-TYPE TRANSCRIPTIONAL REGULATOR BETI"/>
    <property type="match status" value="1"/>
</dbReference>
<dbReference type="RefSeq" id="WP_343772965.1">
    <property type="nucleotide sequence ID" value="NZ_BAAADV010000001.1"/>
</dbReference>
<evidence type="ECO:0000256" key="2">
    <source>
        <dbReference type="ARBA" id="ARBA00023015"/>
    </source>
</evidence>